<dbReference type="InterPro" id="IPR003838">
    <property type="entry name" value="ABC3_permease_C"/>
</dbReference>
<keyword evidence="2" id="KW-1003">Cell membrane</keyword>
<gene>
    <name evidence="10" type="ORF">GlitD10_1683</name>
</gene>
<dbReference type="OrthoDB" id="9770099at2"/>
<dbReference type="Proteomes" id="UP000180235">
    <property type="component" value="Chromosome"/>
</dbReference>
<name>A0A1J0ADL9_9CYAN</name>
<dbReference type="InterPro" id="IPR025857">
    <property type="entry name" value="MacB_PCD"/>
</dbReference>
<feature type="domain" description="MacB-like periplasmic core" evidence="9">
    <location>
        <begin position="21"/>
        <end position="246"/>
    </location>
</feature>
<dbReference type="STRING" id="1188229.GlitD10_1683"/>
<evidence type="ECO:0000256" key="1">
    <source>
        <dbReference type="ARBA" id="ARBA00004651"/>
    </source>
</evidence>
<evidence type="ECO:0000256" key="5">
    <source>
        <dbReference type="ARBA" id="ARBA00023136"/>
    </source>
</evidence>
<feature type="transmembrane region" description="Helical" evidence="7">
    <location>
        <begin position="281"/>
        <end position="306"/>
    </location>
</feature>
<evidence type="ECO:0000256" key="6">
    <source>
        <dbReference type="ARBA" id="ARBA00038076"/>
    </source>
</evidence>
<comment type="subcellular location">
    <subcellularLocation>
        <location evidence="1">Cell membrane</location>
        <topology evidence="1">Multi-pass membrane protein</topology>
    </subcellularLocation>
</comment>
<evidence type="ECO:0000256" key="2">
    <source>
        <dbReference type="ARBA" id="ARBA00022475"/>
    </source>
</evidence>
<organism evidence="10 11">
    <name type="scientific">Gloeomargarita lithophora Alchichica-D10</name>
    <dbReference type="NCBI Taxonomy" id="1188229"/>
    <lineage>
        <taxon>Bacteria</taxon>
        <taxon>Bacillati</taxon>
        <taxon>Cyanobacteriota</taxon>
        <taxon>Cyanophyceae</taxon>
        <taxon>Gloeomargaritales</taxon>
        <taxon>Gloeomargaritaceae</taxon>
        <taxon>Gloeomargarita</taxon>
    </lineage>
</organism>
<keyword evidence="4 7" id="KW-1133">Transmembrane helix</keyword>
<dbReference type="KEGG" id="glt:GlitD10_1683"/>
<dbReference type="Pfam" id="PF12704">
    <property type="entry name" value="MacB_PCD"/>
    <property type="match status" value="1"/>
</dbReference>
<keyword evidence="3 7" id="KW-0812">Transmembrane</keyword>
<evidence type="ECO:0000256" key="3">
    <source>
        <dbReference type="ARBA" id="ARBA00022692"/>
    </source>
</evidence>
<dbReference type="GO" id="GO:0022857">
    <property type="term" value="F:transmembrane transporter activity"/>
    <property type="evidence" value="ECO:0007669"/>
    <property type="project" value="TreeGrafter"/>
</dbReference>
<dbReference type="AlphaFoldDB" id="A0A1J0ADL9"/>
<comment type="similarity">
    <text evidence="6">Belongs to the ABC-4 integral membrane protein family.</text>
</comment>
<reference evidence="10 11" key="1">
    <citation type="submission" date="2016-10" db="EMBL/GenBank/DDBJ databases">
        <title>Description of Gloeomargarita lithophora gen. nov., sp. nov., a thylakoid-bearing basal-branching cyanobacterium with intracellular carbonates, and proposal for Gloeomargaritales ord. nov.</title>
        <authorList>
            <person name="Moreira D."/>
            <person name="Tavera R."/>
            <person name="Benzerara K."/>
            <person name="Skouri-Panet F."/>
            <person name="Couradeau E."/>
            <person name="Gerard E."/>
            <person name="Loussert C."/>
            <person name="Novelo E."/>
            <person name="Zivanovic Y."/>
            <person name="Lopez-Garcia P."/>
        </authorList>
    </citation>
    <scope>NUCLEOTIDE SEQUENCE [LARGE SCALE GENOMIC DNA]</scope>
    <source>
        <strain evidence="10 11">D10</strain>
    </source>
</reference>
<sequence>MDIRESLAMATRTLAANRLRSLLTVLGIVIGNAAVISMVGVGQAAQRYTQGQFASLGTNVLFVVPGREDARRRGIEPPATLTWEDAQAIATQVPPVRWVAAQISDSFLATYGNRTTRTNVTGTEPDFFRIQSFDLAGGRFFNELDVQRQSRVVVLGSDLAVKLFGNRTPLGNRIRLSNLSFEVIGVLAPKGAFLGTNRDDAAYLPLTTMANQLTGRRSPYGLTVGFISISARDEASVSAAQFQITNLLRRRHKIVDEDDFYIRTQKEAVAVAGNVTGVLTILLAATAGISLLVGGIGIMNIMLVAVTERTQEIGLRKAIGATERDVLQQFLLEAIVLAIAGGILGTVVGTAGVVGIALVTPLQAQVSWGAVALAVGVSGTIGLVFGVAPAQRAARLDPIVALRSA</sequence>
<feature type="transmembrane region" description="Helical" evidence="7">
    <location>
        <begin position="366"/>
        <end position="388"/>
    </location>
</feature>
<accession>A0A1J0ADL9</accession>
<keyword evidence="5 7" id="KW-0472">Membrane</keyword>
<dbReference type="InterPro" id="IPR050250">
    <property type="entry name" value="Macrolide_Exporter_MacB"/>
</dbReference>
<dbReference type="PANTHER" id="PTHR30572:SF4">
    <property type="entry name" value="ABC TRANSPORTER PERMEASE YTRF"/>
    <property type="match status" value="1"/>
</dbReference>
<feature type="transmembrane region" description="Helical" evidence="7">
    <location>
        <begin position="334"/>
        <end position="360"/>
    </location>
</feature>
<evidence type="ECO:0000256" key="4">
    <source>
        <dbReference type="ARBA" id="ARBA00022989"/>
    </source>
</evidence>
<dbReference type="Pfam" id="PF02687">
    <property type="entry name" value="FtsX"/>
    <property type="match status" value="1"/>
</dbReference>
<dbReference type="GO" id="GO:0005886">
    <property type="term" value="C:plasma membrane"/>
    <property type="evidence" value="ECO:0007669"/>
    <property type="project" value="UniProtKB-SubCell"/>
</dbReference>
<evidence type="ECO:0000259" key="9">
    <source>
        <dbReference type="Pfam" id="PF12704"/>
    </source>
</evidence>
<evidence type="ECO:0000313" key="11">
    <source>
        <dbReference type="Proteomes" id="UP000180235"/>
    </source>
</evidence>
<keyword evidence="11" id="KW-1185">Reference proteome</keyword>
<dbReference type="RefSeq" id="WP_071454515.1">
    <property type="nucleotide sequence ID" value="NZ_CP017675.1"/>
</dbReference>
<evidence type="ECO:0000259" key="8">
    <source>
        <dbReference type="Pfam" id="PF02687"/>
    </source>
</evidence>
<evidence type="ECO:0000313" key="10">
    <source>
        <dbReference type="EMBL" id="APB34008.1"/>
    </source>
</evidence>
<protein>
    <submittedName>
        <fullName evidence="10">ABC transporter permease protein</fullName>
    </submittedName>
</protein>
<dbReference type="EMBL" id="CP017675">
    <property type="protein sequence ID" value="APB34008.1"/>
    <property type="molecule type" value="Genomic_DNA"/>
</dbReference>
<feature type="transmembrane region" description="Helical" evidence="7">
    <location>
        <begin position="21"/>
        <end position="42"/>
    </location>
</feature>
<feature type="domain" description="ABC3 transporter permease C-terminal" evidence="8">
    <location>
        <begin position="287"/>
        <end position="398"/>
    </location>
</feature>
<proteinExistence type="inferred from homology"/>
<evidence type="ECO:0000256" key="7">
    <source>
        <dbReference type="SAM" id="Phobius"/>
    </source>
</evidence>
<dbReference type="PANTHER" id="PTHR30572">
    <property type="entry name" value="MEMBRANE COMPONENT OF TRANSPORTER-RELATED"/>
    <property type="match status" value="1"/>
</dbReference>